<sequence>MVARTGVSRIGAARADISRAGLFAASLAAALLIPAVAEAACYEDIGCTDQDVFPEGFLMRRAQCDILWEMRNSIYKERGYCFKTPRAIRHFGNAGCQYDSENAVPLSRIERTNAATIKRVEQMKGCL</sequence>
<proteinExistence type="predicted"/>
<gene>
    <name evidence="3" type="ORF">ABS361_04725</name>
</gene>
<feature type="signal peptide" evidence="1">
    <location>
        <begin position="1"/>
        <end position="39"/>
    </location>
</feature>
<dbReference type="Pfam" id="PF13308">
    <property type="entry name" value="YARHG"/>
    <property type="match status" value="1"/>
</dbReference>
<protein>
    <submittedName>
        <fullName evidence="3">YARHG domain-containing protein</fullName>
    </submittedName>
</protein>
<accession>A0AAU7XFY9</accession>
<organism evidence="3">
    <name type="scientific">Methyloraptor flagellatus</name>
    <dbReference type="NCBI Taxonomy" id="3162530"/>
    <lineage>
        <taxon>Bacteria</taxon>
        <taxon>Pseudomonadati</taxon>
        <taxon>Pseudomonadota</taxon>
        <taxon>Alphaproteobacteria</taxon>
        <taxon>Hyphomicrobiales</taxon>
        <taxon>Ancalomicrobiaceae</taxon>
        <taxon>Methyloraptor</taxon>
    </lineage>
</organism>
<reference evidence="3" key="1">
    <citation type="submission" date="2024-06" db="EMBL/GenBank/DDBJ databases">
        <title>Methylostella associata gen. nov., sp. nov., a novel Ancalomicrobiaceae-affiliated facultatively methylotrophic bacteria that feed on methanotrophs of the genus Methylococcus.</title>
        <authorList>
            <person name="Saltykova V."/>
            <person name="Danilova O.V."/>
            <person name="Oshkin I.Y."/>
            <person name="Belova S.E."/>
            <person name="Pimenov N.V."/>
            <person name="Dedysh S.N."/>
        </authorList>
    </citation>
    <scope>NUCLEOTIDE SEQUENCE</scope>
    <source>
        <strain evidence="3">S20</strain>
    </source>
</reference>
<evidence type="ECO:0000313" key="3">
    <source>
        <dbReference type="EMBL" id="XBY45587.1"/>
    </source>
</evidence>
<feature type="domain" description="YARHG" evidence="2">
    <location>
        <begin position="49"/>
        <end position="122"/>
    </location>
</feature>
<dbReference type="AlphaFoldDB" id="A0AAU7XFY9"/>
<keyword evidence="1" id="KW-0732">Signal</keyword>
<dbReference type="InterPro" id="IPR025582">
    <property type="entry name" value="YARHG_dom"/>
</dbReference>
<dbReference type="RefSeq" id="WP_407050682.1">
    <property type="nucleotide sequence ID" value="NZ_CP158568.1"/>
</dbReference>
<evidence type="ECO:0000256" key="1">
    <source>
        <dbReference type="SAM" id="SignalP"/>
    </source>
</evidence>
<dbReference type="KEGG" id="mflg:ABS361_04725"/>
<name>A0AAU7XFY9_9HYPH</name>
<feature type="chain" id="PRO_5043930305" evidence="1">
    <location>
        <begin position="40"/>
        <end position="127"/>
    </location>
</feature>
<dbReference type="EMBL" id="CP158568">
    <property type="protein sequence ID" value="XBY45587.1"/>
    <property type="molecule type" value="Genomic_DNA"/>
</dbReference>
<dbReference type="InterPro" id="IPR038434">
    <property type="entry name" value="YARHG_sf"/>
</dbReference>
<dbReference type="SMART" id="SM01324">
    <property type="entry name" value="YARHG"/>
    <property type="match status" value="1"/>
</dbReference>
<evidence type="ECO:0000259" key="2">
    <source>
        <dbReference type="SMART" id="SM01324"/>
    </source>
</evidence>
<dbReference type="Gene3D" id="1.20.58.1690">
    <property type="match status" value="1"/>
</dbReference>